<gene>
    <name evidence="2" type="primary">60</name>
    <name evidence="2" type="ORF">PBI_HOWE_60</name>
</gene>
<keyword evidence="3" id="KW-1185">Reference proteome</keyword>
<dbReference type="EMBL" id="KU252585">
    <property type="protein sequence ID" value="ALY07694.1"/>
    <property type="molecule type" value="Genomic_DNA"/>
</dbReference>
<protein>
    <submittedName>
        <fullName evidence="2">Uncharacterized protein</fullName>
    </submittedName>
</protein>
<keyword evidence="1" id="KW-0812">Transmembrane</keyword>
<reference evidence="2 3" key="1">
    <citation type="submission" date="2015-12" db="EMBL/GenBank/DDBJ databases">
        <authorList>
            <person name="Pope W.H."/>
            <person name="Montgomery M.T."/>
            <person name="Garlena R.A."/>
            <person name="Russell D.A."/>
            <person name="Jacobs-Sera D."/>
            <person name="Hendrix R.W."/>
            <person name="Hatfull G.F."/>
        </authorList>
    </citation>
    <scope>NUCLEOTIDE SEQUENCE [LARGE SCALE GENOMIC DNA]</scope>
</reference>
<evidence type="ECO:0000313" key="3">
    <source>
        <dbReference type="Proteomes" id="UP000221715"/>
    </source>
</evidence>
<accession>A0A0U4AZ90</accession>
<dbReference type="KEGG" id="vg:77930775"/>
<evidence type="ECO:0000256" key="1">
    <source>
        <dbReference type="SAM" id="Phobius"/>
    </source>
</evidence>
<dbReference type="GeneID" id="77930775"/>
<organism evidence="2 3">
    <name type="scientific">Gordonia phage Howe</name>
    <dbReference type="NCBI Taxonomy" id="1777061"/>
    <lineage>
        <taxon>Viruses</taxon>
        <taxon>Duplodnaviria</taxon>
        <taxon>Heunggongvirae</taxon>
        <taxon>Uroviricota</taxon>
        <taxon>Caudoviricetes</taxon>
        <taxon>Howevirus</taxon>
        <taxon>Howevirus howe</taxon>
    </lineage>
</organism>
<proteinExistence type="predicted"/>
<dbReference type="Proteomes" id="UP000221715">
    <property type="component" value="Genome"/>
</dbReference>
<keyword evidence="1" id="KW-0472">Membrane</keyword>
<sequence length="95" mass="10202">MSAAFALTIAVIGSIVLVFAIAGLIVSVIEYFSGGFWTLIPAAIAAVVVGLSLWATIWGWVTYTAYQREQCEAAGYEWITDTCYGVNVNIYGGVR</sequence>
<feature type="transmembrane region" description="Helical" evidence="1">
    <location>
        <begin position="36"/>
        <end position="61"/>
    </location>
</feature>
<feature type="transmembrane region" description="Helical" evidence="1">
    <location>
        <begin position="6"/>
        <end position="29"/>
    </location>
</feature>
<name>A0A0U4AZ90_9CAUD</name>
<evidence type="ECO:0000313" key="2">
    <source>
        <dbReference type="EMBL" id="ALY07694.1"/>
    </source>
</evidence>
<keyword evidence="1" id="KW-1133">Transmembrane helix</keyword>
<dbReference type="RefSeq" id="YP_010654921.1">
    <property type="nucleotide sequence ID" value="NC_070817.1"/>
</dbReference>